<dbReference type="GO" id="GO:0016020">
    <property type="term" value="C:membrane"/>
    <property type="evidence" value="ECO:0007669"/>
    <property type="project" value="InterPro"/>
</dbReference>
<name>A0A1I0PEB6_9FIRM</name>
<evidence type="ECO:0000256" key="1">
    <source>
        <dbReference type="ARBA" id="ARBA00022475"/>
    </source>
</evidence>
<dbReference type="GO" id="GO:0006508">
    <property type="term" value="P:proteolysis"/>
    <property type="evidence" value="ECO:0007669"/>
    <property type="project" value="UniProtKB-KW"/>
</dbReference>
<dbReference type="EMBL" id="FOJI01000005">
    <property type="protein sequence ID" value="SEW12733.1"/>
    <property type="molecule type" value="Genomic_DNA"/>
</dbReference>
<evidence type="ECO:0000256" key="2">
    <source>
        <dbReference type="ARBA" id="ARBA00022654"/>
    </source>
</evidence>
<evidence type="ECO:0000256" key="8">
    <source>
        <dbReference type="SAM" id="Phobius"/>
    </source>
</evidence>
<sequence length="218" mass="25114">MVRILETLAYNIAEKIAVEMNYDEDKKAVIAYGLTAIFQMATIFAVISIIGILFDFWYESIIIFLGVGIIRKSTGGAHSQTMEGCIIISVLSITILSTLARYFFDFPLSKFVDFGISIFVYIICFIVFYIRVPVDSPNKPIVKLEKIRKLRRQSFLILTIFFLLSIIFIILTTWYNRFYSIAISIRLAMLWQLFTLTRSGAQFIGKVDSKFKVFIDKK</sequence>
<dbReference type="GO" id="GO:0008233">
    <property type="term" value="F:peptidase activity"/>
    <property type="evidence" value="ECO:0007669"/>
    <property type="project" value="UniProtKB-KW"/>
</dbReference>
<evidence type="ECO:0000256" key="6">
    <source>
        <dbReference type="ARBA" id="ARBA00022989"/>
    </source>
</evidence>
<evidence type="ECO:0000313" key="10">
    <source>
        <dbReference type="Proteomes" id="UP000199701"/>
    </source>
</evidence>
<dbReference type="OrthoDB" id="2854767at2"/>
<keyword evidence="7 8" id="KW-0472">Membrane</keyword>
<evidence type="ECO:0000256" key="7">
    <source>
        <dbReference type="ARBA" id="ARBA00023136"/>
    </source>
</evidence>
<dbReference type="GO" id="GO:0009372">
    <property type="term" value="P:quorum sensing"/>
    <property type="evidence" value="ECO:0007669"/>
    <property type="project" value="UniProtKB-KW"/>
</dbReference>
<keyword evidence="10" id="KW-1185">Reference proteome</keyword>
<dbReference type="InterPro" id="IPR006741">
    <property type="entry name" value="AgrB"/>
</dbReference>
<reference evidence="9 10" key="1">
    <citation type="submission" date="2016-10" db="EMBL/GenBank/DDBJ databases">
        <authorList>
            <person name="de Groot N.N."/>
        </authorList>
    </citation>
    <scope>NUCLEOTIDE SEQUENCE [LARGE SCALE GENOMIC DNA]</scope>
    <source>
        <strain evidence="9 10">DSM 9179</strain>
    </source>
</reference>
<proteinExistence type="predicted"/>
<dbReference type="AlphaFoldDB" id="A0A1I0PEB6"/>
<keyword evidence="3" id="KW-0645">Protease</keyword>
<protein>
    <submittedName>
        <fullName evidence="9">Accessory gene regulator B</fullName>
    </submittedName>
</protein>
<feature type="transmembrane region" description="Helical" evidence="8">
    <location>
        <begin position="116"/>
        <end position="134"/>
    </location>
</feature>
<evidence type="ECO:0000256" key="5">
    <source>
        <dbReference type="ARBA" id="ARBA00022801"/>
    </source>
</evidence>
<dbReference type="STRING" id="99656.SAMN05421659_10527"/>
<evidence type="ECO:0000313" key="9">
    <source>
        <dbReference type="EMBL" id="SEW12733.1"/>
    </source>
</evidence>
<feature type="transmembrane region" description="Helical" evidence="8">
    <location>
        <begin position="29"/>
        <end position="50"/>
    </location>
</feature>
<feature type="transmembrane region" description="Helical" evidence="8">
    <location>
        <begin position="85"/>
        <end position="104"/>
    </location>
</feature>
<keyword evidence="2" id="KW-0673">Quorum sensing</keyword>
<dbReference type="Pfam" id="PF04647">
    <property type="entry name" value="AgrB"/>
    <property type="match status" value="1"/>
</dbReference>
<evidence type="ECO:0000256" key="4">
    <source>
        <dbReference type="ARBA" id="ARBA00022692"/>
    </source>
</evidence>
<organism evidence="9 10">
    <name type="scientific">[Clostridium] fimetarium</name>
    <dbReference type="NCBI Taxonomy" id="99656"/>
    <lineage>
        <taxon>Bacteria</taxon>
        <taxon>Bacillati</taxon>
        <taxon>Bacillota</taxon>
        <taxon>Clostridia</taxon>
        <taxon>Lachnospirales</taxon>
        <taxon>Lachnospiraceae</taxon>
    </lineage>
</organism>
<dbReference type="Proteomes" id="UP000199701">
    <property type="component" value="Unassembled WGS sequence"/>
</dbReference>
<dbReference type="SMART" id="SM00793">
    <property type="entry name" value="AgrB"/>
    <property type="match status" value="1"/>
</dbReference>
<accession>A0A1I0PEB6</accession>
<keyword evidence="4 8" id="KW-0812">Transmembrane</keyword>
<feature type="transmembrane region" description="Helical" evidence="8">
    <location>
        <begin position="155"/>
        <end position="172"/>
    </location>
</feature>
<gene>
    <name evidence="9" type="ORF">SAMN05421659_10527</name>
</gene>
<keyword evidence="6 8" id="KW-1133">Transmembrane helix</keyword>
<keyword evidence="1" id="KW-1003">Cell membrane</keyword>
<keyword evidence="5" id="KW-0378">Hydrolase</keyword>
<feature type="transmembrane region" description="Helical" evidence="8">
    <location>
        <begin position="56"/>
        <end position="73"/>
    </location>
</feature>
<evidence type="ECO:0000256" key="3">
    <source>
        <dbReference type="ARBA" id="ARBA00022670"/>
    </source>
</evidence>